<proteinExistence type="predicted"/>
<keyword evidence="2" id="KW-1185">Reference proteome</keyword>
<gene>
    <name evidence="1" type="ordered locus">Os10g0338500</name>
    <name evidence="1" type="ORF">OSNPB_100338500</name>
</gene>
<reference evidence="1 2" key="3">
    <citation type="journal article" date="2013" name="Rice">
        <title>Improvement of the Oryza sativa Nipponbare reference genome using next generation sequence and optical map data.</title>
        <authorList>
            <person name="Kawahara Y."/>
            <person name="de la Bastide M."/>
            <person name="Hamilton J.P."/>
            <person name="Kanamori H."/>
            <person name="McCombie W.R."/>
            <person name="Ouyang S."/>
            <person name="Schwartz D.C."/>
            <person name="Tanaka T."/>
            <person name="Wu J."/>
            <person name="Zhou S."/>
            <person name="Childs K.L."/>
            <person name="Davidson R.M."/>
            <person name="Lin H."/>
            <person name="Quesada-Ocampo L."/>
            <person name="Vaillancourt B."/>
            <person name="Sakai H."/>
            <person name="Lee S.S."/>
            <person name="Kim J."/>
            <person name="Numa H."/>
            <person name="Itoh T."/>
            <person name="Buell C.R."/>
            <person name="Matsumoto T."/>
        </authorList>
    </citation>
    <scope>NUCLEOTIDE SEQUENCE [LARGE SCALE GENOMIC DNA]</scope>
    <source>
        <strain evidence="2">cv. Nipponbare</strain>
    </source>
</reference>
<sequence length="53" mass="5990">REAAACGWRREETAWRRTDVDGDCFPSDVRALRCLLAADNQLIFPNVDGLLPE</sequence>
<protein>
    <submittedName>
        <fullName evidence="1">Os10g0338500 protein</fullName>
    </submittedName>
</protein>
<dbReference type="PaxDb" id="39947-A0A0P0XSW2"/>
<dbReference type="Proteomes" id="UP000059680">
    <property type="component" value="Chromosome 10"/>
</dbReference>
<dbReference type="Gramene" id="Os10t0338500-01">
    <property type="protein sequence ID" value="Os10t0338500-01"/>
    <property type="gene ID" value="Os10g0338500"/>
</dbReference>
<evidence type="ECO:0000313" key="1">
    <source>
        <dbReference type="EMBL" id="BAT10395.1"/>
    </source>
</evidence>
<dbReference type="EMBL" id="AP014966">
    <property type="protein sequence ID" value="BAT10395.1"/>
    <property type="molecule type" value="Genomic_DNA"/>
</dbReference>
<organism evidence="1 2">
    <name type="scientific">Oryza sativa subsp. japonica</name>
    <name type="common">Rice</name>
    <dbReference type="NCBI Taxonomy" id="39947"/>
    <lineage>
        <taxon>Eukaryota</taxon>
        <taxon>Viridiplantae</taxon>
        <taxon>Streptophyta</taxon>
        <taxon>Embryophyta</taxon>
        <taxon>Tracheophyta</taxon>
        <taxon>Spermatophyta</taxon>
        <taxon>Magnoliopsida</taxon>
        <taxon>Liliopsida</taxon>
        <taxon>Poales</taxon>
        <taxon>Poaceae</taxon>
        <taxon>BOP clade</taxon>
        <taxon>Oryzoideae</taxon>
        <taxon>Oryzeae</taxon>
        <taxon>Oryzinae</taxon>
        <taxon>Oryza</taxon>
        <taxon>Oryza sativa</taxon>
    </lineage>
</organism>
<evidence type="ECO:0000313" key="2">
    <source>
        <dbReference type="Proteomes" id="UP000059680"/>
    </source>
</evidence>
<dbReference type="AlphaFoldDB" id="A0A0P0XSW2"/>
<reference evidence="1 2" key="2">
    <citation type="journal article" date="2013" name="Plant Cell Physiol.">
        <title>Rice Annotation Project Database (RAP-DB): an integrative and interactive database for rice genomics.</title>
        <authorList>
            <person name="Sakai H."/>
            <person name="Lee S.S."/>
            <person name="Tanaka T."/>
            <person name="Numa H."/>
            <person name="Kim J."/>
            <person name="Kawahara Y."/>
            <person name="Wakimoto H."/>
            <person name="Yang C.C."/>
            <person name="Iwamoto M."/>
            <person name="Abe T."/>
            <person name="Yamada Y."/>
            <person name="Muto A."/>
            <person name="Inokuchi H."/>
            <person name="Ikemura T."/>
            <person name="Matsumoto T."/>
            <person name="Sasaki T."/>
            <person name="Itoh T."/>
        </authorList>
    </citation>
    <scope>NUCLEOTIDE SEQUENCE [LARGE SCALE GENOMIC DNA]</scope>
    <source>
        <strain evidence="2">cv. Nipponbare</strain>
    </source>
</reference>
<feature type="non-terminal residue" evidence="1">
    <location>
        <position position="1"/>
    </location>
</feature>
<accession>A0A0P0XSW2</accession>
<reference evidence="2" key="1">
    <citation type="journal article" date="2005" name="Nature">
        <title>The map-based sequence of the rice genome.</title>
        <authorList>
            <consortium name="International rice genome sequencing project (IRGSP)"/>
            <person name="Matsumoto T."/>
            <person name="Wu J."/>
            <person name="Kanamori H."/>
            <person name="Katayose Y."/>
            <person name="Fujisawa M."/>
            <person name="Namiki N."/>
            <person name="Mizuno H."/>
            <person name="Yamamoto K."/>
            <person name="Antonio B.A."/>
            <person name="Baba T."/>
            <person name="Sakata K."/>
            <person name="Nagamura Y."/>
            <person name="Aoki H."/>
            <person name="Arikawa K."/>
            <person name="Arita K."/>
            <person name="Bito T."/>
            <person name="Chiden Y."/>
            <person name="Fujitsuka N."/>
            <person name="Fukunaka R."/>
            <person name="Hamada M."/>
            <person name="Harada C."/>
            <person name="Hayashi A."/>
            <person name="Hijishita S."/>
            <person name="Honda M."/>
            <person name="Hosokawa S."/>
            <person name="Ichikawa Y."/>
            <person name="Idonuma A."/>
            <person name="Iijima M."/>
            <person name="Ikeda M."/>
            <person name="Ikeno M."/>
            <person name="Ito K."/>
            <person name="Ito S."/>
            <person name="Ito T."/>
            <person name="Ito Y."/>
            <person name="Ito Y."/>
            <person name="Iwabuchi A."/>
            <person name="Kamiya K."/>
            <person name="Karasawa W."/>
            <person name="Kurita K."/>
            <person name="Katagiri S."/>
            <person name="Kikuta A."/>
            <person name="Kobayashi H."/>
            <person name="Kobayashi N."/>
            <person name="Machita K."/>
            <person name="Maehara T."/>
            <person name="Masukawa M."/>
            <person name="Mizubayashi T."/>
            <person name="Mukai Y."/>
            <person name="Nagasaki H."/>
            <person name="Nagata Y."/>
            <person name="Naito S."/>
            <person name="Nakashima M."/>
            <person name="Nakama Y."/>
            <person name="Nakamichi Y."/>
            <person name="Nakamura M."/>
            <person name="Meguro A."/>
            <person name="Negishi M."/>
            <person name="Ohta I."/>
            <person name="Ohta T."/>
            <person name="Okamoto M."/>
            <person name="Ono N."/>
            <person name="Saji S."/>
            <person name="Sakaguchi M."/>
            <person name="Sakai K."/>
            <person name="Shibata M."/>
            <person name="Shimokawa T."/>
            <person name="Song J."/>
            <person name="Takazaki Y."/>
            <person name="Terasawa K."/>
            <person name="Tsugane M."/>
            <person name="Tsuji K."/>
            <person name="Ueda S."/>
            <person name="Waki K."/>
            <person name="Yamagata H."/>
            <person name="Yamamoto M."/>
            <person name="Yamamoto S."/>
            <person name="Yamane H."/>
            <person name="Yoshiki S."/>
            <person name="Yoshihara R."/>
            <person name="Yukawa K."/>
            <person name="Zhong H."/>
            <person name="Yano M."/>
            <person name="Yuan Q."/>
            <person name="Ouyang S."/>
            <person name="Liu J."/>
            <person name="Jones K.M."/>
            <person name="Gansberger K."/>
            <person name="Moffat K."/>
            <person name="Hill J."/>
            <person name="Bera J."/>
            <person name="Fadrosh D."/>
            <person name="Jin S."/>
            <person name="Johri S."/>
            <person name="Kim M."/>
            <person name="Overton L."/>
            <person name="Reardon M."/>
            <person name="Tsitrin T."/>
            <person name="Vuong H."/>
            <person name="Weaver B."/>
            <person name="Ciecko A."/>
            <person name="Tallon L."/>
            <person name="Jackson J."/>
            <person name="Pai G."/>
            <person name="Aken S.V."/>
            <person name="Utterback T."/>
            <person name="Reidmuller S."/>
            <person name="Feldblyum T."/>
            <person name="Hsiao J."/>
            <person name="Zismann V."/>
            <person name="Iobst S."/>
            <person name="de Vazeille A.R."/>
            <person name="Buell C.R."/>
            <person name="Ying K."/>
            <person name="Li Y."/>
            <person name="Lu T."/>
            <person name="Huang Y."/>
            <person name="Zhao Q."/>
            <person name="Feng Q."/>
            <person name="Zhang L."/>
            <person name="Zhu J."/>
            <person name="Weng Q."/>
            <person name="Mu J."/>
            <person name="Lu Y."/>
            <person name="Fan D."/>
            <person name="Liu Y."/>
            <person name="Guan J."/>
            <person name="Zhang Y."/>
            <person name="Yu S."/>
            <person name="Liu X."/>
            <person name="Zhang Y."/>
            <person name="Hong G."/>
            <person name="Han B."/>
            <person name="Choisne N."/>
            <person name="Demange N."/>
            <person name="Orjeda G."/>
            <person name="Samain S."/>
            <person name="Cattolico L."/>
            <person name="Pelletier E."/>
            <person name="Couloux A."/>
            <person name="Segurens B."/>
            <person name="Wincker P."/>
            <person name="D'Hont A."/>
            <person name="Scarpelli C."/>
            <person name="Weissenbach J."/>
            <person name="Salanoubat M."/>
            <person name="Quetier F."/>
            <person name="Yu Y."/>
            <person name="Kim H.R."/>
            <person name="Rambo T."/>
            <person name="Currie J."/>
            <person name="Collura K."/>
            <person name="Luo M."/>
            <person name="Yang T."/>
            <person name="Ammiraju J.S.S."/>
            <person name="Engler F."/>
            <person name="Soderlund C."/>
            <person name="Wing R.A."/>
            <person name="Palmer L.E."/>
            <person name="de la Bastide M."/>
            <person name="Spiegel L."/>
            <person name="Nascimento L."/>
            <person name="Zutavern T."/>
            <person name="O'Shaughnessy A."/>
            <person name="Dike S."/>
            <person name="Dedhia N."/>
            <person name="Preston R."/>
            <person name="Balija V."/>
            <person name="McCombie W.R."/>
            <person name="Chow T."/>
            <person name="Chen H."/>
            <person name="Chung M."/>
            <person name="Chen C."/>
            <person name="Shaw J."/>
            <person name="Wu H."/>
            <person name="Hsiao K."/>
            <person name="Chao Y."/>
            <person name="Chu M."/>
            <person name="Cheng C."/>
            <person name="Hour A."/>
            <person name="Lee P."/>
            <person name="Lin S."/>
            <person name="Lin Y."/>
            <person name="Liou J."/>
            <person name="Liu S."/>
            <person name="Hsing Y."/>
            <person name="Raghuvanshi S."/>
            <person name="Mohanty A."/>
            <person name="Bharti A.K."/>
            <person name="Gaur A."/>
            <person name="Gupta V."/>
            <person name="Kumar D."/>
            <person name="Ravi V."/>
            <person name="Vij S."/>
            <person name="Kapur A."/>
            <person name="Khurana P."/>
            <person name="Khurana P."/>
            <person name="Khurana J.P."/>
            <person name="Tyagi A.K."/>
            <person name="Gaikwad K."/>
            <person name="Singh A."/>
            <person name="Dalal V."/>
            <person name="Srivastava S."/>
            <person name="Dixit A."/>
            <person name="Pal A.K."/>
            <person name="Ghazi I.A."/>
            <person name="Yadav M."/>
            <person name="Pandit A."/>
            <person name="Bhargava A."/>
            <person name="Sureshbabu K."/>
            <person name="Batra K."/>
            <person name="Sharma T.R."/>
            <person name="Mohapatra T."/>
            <person name="Singh N.K."/>
            <person name="Messing J."/>
            <person name="Nelson A.B."/>
            <person name="Fuks G."/>
            <person name="Kavchok S."/>
            <person name="Keizer G."/>
            <person name="Linton E."/>
            <person name="Llaca V."/>
            <person name="Song R."/>
            <person name="Tanyolac B."/>
            <person name="Young S."/>
            <person name="Ho-Il K."/>
            <person name="Hahn J.H."/>
            <person name="Sangsakoo G."/>
            <person name="Vanavichit A."/>
            <person name="de Mattos Luiz.A.T."/>
            <person name="Zimmer P.D."/>
            <person name="Malone G."/>
            <person name="Dellagostin O."/>
            <person name="de Oliveira A.C."/>
            <person name="Bevan M."/>
            <person name="Bancroft I."/>
            <person name="Minx P."/>
            <person name="Cordum H."/>
            <person name="Wilson R."/>
            <person name="Cheng Z."/>
            <person name="Jin W."/>
            <person name="Jiang J."/>
            <person name="Leong S.A."/>
            <person name="Iwama H."/>
            <person name="Gojobori T."/>
            <person name="Itoh T."/>
            <person name="Niimura Y."/>
            <person name="Fujii Y."/>
            <person name="Habara T."/>
            <person name="Sakai H."/>
            <person name="Sato Y."/>
            <person name="Wilson G."/>
            <person name="Kumar K."/>
            <person name="McCouch S."/>
            <person name="Juretic N."/>
            <person name="Hoen D."/>
            <person name="Wright S."/>
            <person name="Bruskiewich R."/>
            <person name="Bureau T."/>
            <person name="Miyao A."/>
            <person name="Hirochika H."/>
            <person name="Nishikawa T."/>
            <person name="Kadowaki K."/>
            <person name="Sugiura M."/>
            <person name="Burr B."/>
            <person name="Sasaki T."/>
        </authorList>
    </citation>
    <scope>NUCLEOTIDE SEQUENCE [LARGE SCALE GENOMIC DNA]</scope>
    <source>
        <strain evidence="2">cv. Nipponbare</strain>
    </source>
</reference>
<dbReference type="InParanoid" id="A0A0P0XSW2"/>
<name>A0A0P0XSW2_ORYSJ</name>